<gene>
    <name evidence="1" type="ORF">RHMOL_Rhmol04G0309800</name>
</gene>
<protein>
    <submittedName>
        <fullName evidence="1">Uncharacterized protein</fullName>
    </submittedName>
</protein>
<organism evidence="1 2">
    <name type="scientific">Rhododendron molle</name>
    <name type="common">Chinese azalea</name>
    <name type="synonym">Azalea mollis</name>
    <dbReference type="NCBI Taxonomy" id="49168"/>
    <lineage>
        <taxon>Eukaryota</taxon>
        <taxon>Viridiplantae</taxon>
        <taxon>Streptophyta</taxon>
        <taxon>Embryophyta</taxon>
        <taxon>Tracheophyta</taxon>
        <taxon>Spermatophyta</taxon>
        <taxon>Magnoliopsida</taxon>
        <taxon>eudicotyledons</taxon>
        <taxon>Gunneridae</taxon>
        <taxon>Pentapetalae</taxon>
        <taxon>asterids</taxon>
        <taxon>Ericales</taxon>
        <taxon>Ericaceae</taxon>
        <taxon>Ericoideae</taxon>
        <taxon>Rhodoreae</taxon>
        <taxon>Rhododendron</taxon>
    </lineage>
</organism>
<proteinExistence type="predicted"/>
<dbReference type="Proteomes" id="UP001062846">
    <property type="component" value="Chromosome 4"/>
</dbReference>
<reference evidence="1" key="1">
    <citation type="submission" date="2022-02" db="EMBL/GenBank/DDBJ databases">
        <title>Plant Genome Project.</title>
        <authorList>
            <person name="Zhang R.-G."/>
        </authorList>
    </citation>
    <scope>NUCLEOTIDE SEQUENCE</scope>
    <source>
        <strain evidence="1">AT1</strain>
    </source>
</reference>
<evidence type="ECO:0000313" key="2">
    <source>
        <dbReference type="Proteomes" id="UP001062846"/>
    </source>
</evidence>
<dbReference type="EMBL" id="CM046391">
    <property type="protein sequence ID" value="KAI8561090.1"/>
    <property type="molecule type" value="Genomic_DNA"/>
</dbReference>
<evidence type="ECO:0000313" key="1">
    <source>
        <dbReference type="EMBL" id="KAI8561090.1"/>
    </source>
</evidence>
<comment type="caution">
    <text evidence="1">The sequence shown here is derived from an EMBL/GenBank/DDBJ whole genome shotgun (WGS) entry which is preliminary data.</text>
</comment>
<name>A0ACC0P6I3_RHOML</name>
<sequence length="270" mass="30550">MTTTTVKSQEAASSPTPRCAYHVFLSFRGEDTRKTFTDHLYTALGCHEDHIFTTFLPGSEVPLWYSFRCQGSSISFTAPSHRNSRLQALSVCAVYRISYDKKYSRIQKYPHTIVSSTNKGVMWSYCPRVFGIPEAGEDMMWLSYWKFEQLEGGDELTVSVDGGGFMQAMEVGVYLVYKDVEHEEKSTQSLRGEEIYQRTTVYGNVVPGIVSPHSVGTKLYQVGHHWDGFKCEYCPRGLAPLPWKLAAAYDDEIKEPFCFADMSKVKSLGC</sequence>
<keyword evidence="2" id="KW-1185">Reference proteome</keyword>
<accession>A0ACC0P6I3</accession>